<dbReference type="RefSeq" id="WP_101808059.1">
    <property type="nucleotide sequence ID" value="NZ_NFEZ01000003.1"/>
</dbReference>
<dbReference type="EMBL" id="NFEZ01000003">
    <property type="protein sequence ID" value="PLT47313.1"/>
    <property type="molecule type" value="Genomic_DNA"/>
</dbReference>
<comment type="caution">
    <text evidence="2">The sequence shown here is derived from an EMBL/GenBank/DDBJ whole genome shotgun (WGS) entry which is preliminary data.</text>
</comment>
<gene>
    <name evidence="2" type="ORF">B8V81_1537</name>
</gene>
<sequence>MGHRNKRKKRSVVGRGGPRAGRLLLALAMAAAVVPAVLGYLNHRELERGTTETAMALLPQRSAAPAPSPAGAAADPGEGTGASGAAASGDGAAEAAPPLAAGAGDAAKEASGEAPQSAAAGAEGDAEEASQSAGAGAGGIAKEASRPGGAGAGGPSPAGGQSAGQPAGAAPSAAPSAAKPPAASAEPDTAVYERRLETIREQCVSAGASVLQEGEARLREARSGELTEQQRQQAGAELAGEMEAAESGCRSRFDRLIAEAEQANVPESERSKWKQSYEQSRVLLRAGLSKQLDALASAADPLS</sequence>
<organism evidence="2 3">
    <name type="scientific">Paenibacillus pasadenensis</name>
    <dbReference type="NCBI Taxonomy" id="217090"/>
    <lineage>
        <taxon>Bacteria</taxon>
        <taxon>Bacillati</taxon>
        <taxon>Bacillota</taxon>
        <taxon>Bacilli</taxon>
        <taxon>Bacillales</taxon>
        <taxon>Paenibacillaceae</taxon>
        <taxon>Paenibacillus</taxon>
    </lineage>
</organism>
<feature type="region of interest" description="Disordered" evidence="1">
    <location>
        <begin position="51"/>
        <end position="194"/>
    </location>
</feature>
<evidence type="ECO:0000313" key="3">
    <source>
        <dbReference type="Proteomes" id="UP000234789"/>
    </source>
</evidence>
<keyword evidence="3" id="KW-1185">Reference proteome</keyword>
<proteinExistence type="predicted"/>
<feature type="compositionally biased region" description="Low complexity" evidence="1">
    <location>
        <begin position="158"/>
        <end position="185"/>
    </location>
</feature>
<name>A0A2N5NAF2_9BACL</name>
<accession>A0A2N5NAF2</accession>
<protein>
    <submittedName>
        <fullName evidence="2">Collagen alpha 1(I) chain</fullName>
    </submittedName>
</protein>
<feature type="compositionally biased region" description="Low complexity" evidence="1">
    <location>
        <begin position="234"/>
        <end position="246"/>
    </location>
</feature>
<reference evidence="2 3" key="1">
    <citation type="submission" date="2017-05" db="EMBL/GenBank/DDBJ databases">
        <title>Functional genome analysis of Paenibacillus pasadenensis strain R16: insights on endophytic life style and antifungal activity.</title>
        <authorList>
            <person name="Passera A."/>
            <person name="Marcolungo L."/>
            <person name="Casati P."/>
            <person name="Brasca M."/>
            <person name="Quaglino F."/>
            <person name="Delledonne M."/>
        </authorList>
    </citation>
    <scope>NUCLEOTIDE SEQUENCE [LARGE SCALE GENOMIC DNA]</scope>
    <source>
        <strain evidence="2 3">R16</strain>
    </source>
</reference>
<dbReference type="Proteomes" id="UP000234789">
    <property type="component" value="Unassembled WGS sequence"/>
</dbReference>
<evidence type="ECO:0000256" key="1">
    <source>
        <dbReference type="SAM" id="MobiDB-lite"/>
    </source>
</evidence>
<feature type="region of interest" description="Disordered" evidence="1">
    <location>
        <begin position="219"/>
        <end position="246"/>
    </location>
</feature>
<dbReference type="AlphaFoldDB" id="A0A2N5NAF2"/>
<feature type="compositionally biased region" description="Gly residues" evidence="1">
    <location>
        <begin position="148"/>
        <end position="157"/>
    </location>
</feature>
<feature type="compositionally biased region" description="Low complexity" evidence="1">
    <location>
        <begin position="63"/>
        <end position="105"/>
    </location>
</feature>
<evidence type="ECO:0000313" key="2">
    <source>
        <dbReference type="EMBL" id="PLT47313.1"/>
    </source>
</evidence>
<feature type="compositionally biased region" description="Low complexity" evidence="1">
    <location>
        <begin position="112"/>
        <end position="134"/>
    </location>
</feature>
<keyword evidence="2" id="KW-0176">Collagen</keyword>